<dbReference type="PANTHER" id="PTHR34272">
    <property type="entry name" value="EXPRESSED PROTEIN"/>
    <property type="match status" value="1"/>
</dbReference>
<feature type="region of interest" description="Disordered" evidence="1">
    <location>
        <begin position="64"/>
        <end position="87"/>
    </location>
</feature>
<proteinExistence type="predicted"/>
<comment type="caution">
    <text evidence="3">The sequence shown here is derived from an EMBL/GenBank/DDBJ whole genome shotgun (WGS) entry which is preliminary data.</text>
</comment>
<dbReference type="PANTHER" id="PTHR34272:SF1">
    <property type="entry name" value="EXPRESSED PROTEIN"/>
    <property type="match status" value="1"/>
</dbReference>
<dbReference type="Pfam" id="PF23324">
    <property type="entry name" value="DUF7086"/>
    <property type="match status" value="1"/>
</dbReference>
<dbReference type="Proteomes" id="UP000657918">
    <property type="component" value="Chromosome 16"/>
</dbReference>
<protein>
    <recommendedName>
        <fullName evidence="2">DUF7086 domain-containing protein</fullName>
    </recommendedName>
</protein>
<feature type="domain" description="DUF7086" evidence="2">
    <location>
        <begin position="123"/>
        <end position="255"/>
    </location>
</feature>
<evidence type="ECO:0000313" key="4">
    <source>
        <dbReference type="Proteomes" id="UP000657918"/>
    </source>
</evidence>
<feature type="compositionally biased region" description="Polar residues" evidence="1">
    <location>
        <begin position="76"/>
        <end position="86"/>
    </location>
</feature>
<dbReference type="AlphaFoldDB" id="A0A835JAC0"/>
<evidence type="ECO:0000259" key="2">
    <source>
        <dbReference type="Pfam" id="PF23324"/>
    </source>
</evidence>
<dbReference type="OrthoDB" id="1900495at2759"/>
<keyword evidence="4" id="KW-1185">Reference proteome</keyword>
<gene>
    <name evidence="3" type="ORF">SADUNF_Sadunf16G0072600</name>
</gene>
<dbReference type="EMBL" id="JADGMS010000016">
    <property type="protein sequence ID" value="KAF9664959.1"/>
    <property type="molecule type" value="Genomic_DNA"/>
</dbReference>
<dbReference type="InterPro" id="IPR055513">
    <property type="entry name" value="DUF7086"/>
</dbReference>
<accession>A0A835JAC0</accession>
<name>A0A835JAC0_9ROSI</name>
<reference evidence="3 4" key="1">
    <citation type="submission" date="2020-10" db="EMBL/GenBank/DDBJ databases">
        <title>Plant Genome Project.</title>
        <authorList>
            <person name="Zhang R.-G."/>
        </authorList>
    </citation>
    <scope>NUCLEOTIDE SEQUENCE [LARGE SCALE GENOMIC DNA]</scope>
    <source>
        <strain evidence="3">FAFU-HL-1</strain>
        <tissue evidence="3">Leaf</tissue>
    </source>
</reference>
<organism evidence="3 4">
    <name type="scientific">Salix dunnii</name>
    <dbReference type="NCBI Taxonomy" id="1413687"/>
    <lineage>
        <taxon>Eukaryota</taxon>
        <taxon>Viridiplantae</taxon>
        <taxon>Streptophyta</taxon>
        <taxon>Embryophyta</taxon>
        <taxon>Tracheophyta</taxon>
        <taxon>Spermatophyta</taxon>
        <taxon>Magnoliopsida</taxon>
        <taxon>eudicotyledons</taxon>
        <taxon>Gunneridae</taxon>
        <taxon>Pentapetalae</taxon>
        <taxon>rosids</taxon>
        <taxon>fabids</taxon>
        <taxon>Malpighiales</taxon>
        <taxon>Salicaceae</taxon>
        <taxon>Saliceae</taxon>
        <taxon>Salix</taxon>
    </lineage>
</organism>
<evidence type="ECO:0000256" key="1">
    <source>
        <dbReference type="SAM" id="MobiDB-lite"/>
    </source>
</evidence>
<evidence type="ECO:0000313" key="3">
    <source>
        <dbReference type="EMBL" id="KAF9664959.1"/>
    </source>
</evidence>
<sequence length="262" mass="29722">MENKSSVLREQIIKADDEELLELSLSTGSRSQAPLSQPSSQLILGQPSTLPSQLFPQVKPLPTPPHGLRMQPPANPSHQEAVSGQLHSHIHRTPSKILREGKSETIVAPYPWATNRRATVHSLEYLLANRLTIISGQMQCKKCDRQYEIEYDLQQKFKEVASFISANKDNMHDRAPSVWLNPVLPDCSFCNKRNCLKPIISKKRSINWLFLLLGQMLGCCQLKALKYFCKHTMNHRTGAKDRVLYLAYVDLCNQLDRSHGIV</sequence>